<proteinExistence type="predicted"/>
<organism evidence="1 2">
    <name type="scientific">Gracilibacillus caseinilyticus</name>
    <dbReference type="NCBI Taxonomy" id="2932256"/>
    <lineage>
        <taxon>Bacteria</taxon>
        <taxon>Bacillati</taxon>
        <taxon>Bacillota</taxon>
        <taxon>Bacilli</taxon>
        <taxon>Bacillales</taxon>
        <taxon>Bacillaceae</taxon>
        <taxon>Gracilibacillus</taxon>
    </lineage>
</organism>
<dbReference type="EMBL" id="CP095072">
    <property type="protein sequence ID" value="UOQ49507.1"/>
    <property type="molecule type" value="Genomic_DNA"/>
</dbReference>
<reference evidence="1 2" key="1">
    <citation type="submission" date="2022-04" db="EMBL/GenBank/DDBJ databases">
        <title>Gracilibacillus sp. isolated from saltern.</title>
        <authorList>
            <person name="Won M."/>
            <person name="Lee C.-M."/>
            <person name="Woen H.-Y."/>
            <person name="Kwon S.-W."/>
        </authorList>
    </citation>
    <scope>NUCLEOTIDE SEQUENCE [LARGE SCALE GENOMIC DNA]</scope>
    <source>
        <strain evidence="1 2">SSWR10-1</strain>
    </source>
</reference>
<protein>
    <recommendedName>
        <fullName evidence="3">Bacteriocin biosynthesis cyclodehydratase domain-containing protein</fullName>
    </recommendedName>
</protein>
<evidence type="ECO:0000313" key="2">
    <source>
        <dbReference type="Proteomes" id="UP000831782"/>
    </source>
</evidence>
<sequence>MYKPKLKDFIYYSINGKQLEIKAKNSLKLTGESIYDIYGVLELCNGKFTIIDISKQLNQSEYYITRLINFLEKYDLLFNNINQYKTHNCDHFLPISRFFEQKMQSDDKIMDISTGYSLNILFMGQDDLAAMLCNTLDFYNQNILFNENLHNDCLSEIDLIIAIDTFENTSLFYKAEKLSAELDAPMLRVILDDTLTRIGPIFIHNETCCYECLLTRKYSNLDSLNQEKFTKMQRYGVNQNDRKNEVKYIPGLFYGMCGFLEDQIFKFFSINYQSNIVGKELKLSMMDISTKISQIPILPYCKCNKKGITEQEGVTI</sequence>
<evidence type="ECO:0000313" key="1">
    <source>
        <dbReference type="EMBL" id="UOQ49507.1"/>
    </source>
</evidence>
<dbReference type="RefSeq" id="WP_244721757.1">
    <property type="nucleotide sequence ID" value="NZ_CP095072.1"/>
</dbReference>
<name>A0ABY4EYM6_9BACI</name>
<gene>
    <name evidence="1" type="ORF">MUN88_05305</name>
</gene>
<accession>A0ABY4EYM6</accession>
<evidence type="ECO:0008006" key="3">
    <source>
        <dbReference type="Google" id="ProtNLM"/>
    </source>
</evidence>
<dbReference type="Proteomes" id="UP000831782">
    <property type="component" value="Chromosome"/>
</dbReference>
<keyword evidence="2" id="KW-1185">Reference proteome</keyword>
<dbReference type="Gene3D" id="3.40.50.720">
    <property type="entry name" value="NAD(P)-binding Rossmann-like Domain"/>
    <property type="match status" value="1"/>
</dbReference>